<comment type="caution">
    <text evidence="1">The sequence shown here is derived from an EMBL/GenBank/DDBJ whole genome shotgun (WGS) entry which is preliminary data.</text>
</comment>
<reference evidence="1 2" key="1">
    <citation type="submission" date="2014-03" db="EMBL/GenBank/DDBJ databases">
        <title>Genomics of Bifidobacteria.</title>
        <authorList>
            <person name="Ventura M."/>
            <person name="Milani C."/>
            <person name="Lugli G.A."/>
        </authorList>
    </citation>
    <scope>NUCLEOTIDE SEQUENCE [LARGE SCALE GENOMIC DNA]</scope>
    <source>
        <strain evidence="1 2">DSM 23973</strain>
    </source>
</reference>
<evidence type="ECO:0000313" key="1">
    <source>
        <dbReference type="EMBL" id="KFI56572.1"/>
    </source>
</evidence>
<evidence type="ECO:0000313" key="2">
    <source>
        <dbReference type="Proteomes" id="UP000029072"/>
    </source>
</evidence>
<dbReference type="RefSeq" id="WP_043167432.1">
    <property type="nucleotide sequence ID" value="NZ_JDUV01000027.1"/>
</dbReference>
<gene>
    <name evidence="1" type="ORF">BCAL_0167</name>
</gene>
<dbReference type="Proteomes" id="UP000029072">
    <property type="component" value="Unassembled WGS sequence"/>
</dbReference>
<proteinExistence type="predicted"/>
<dbReference type="AlphaFoldDB" id="A0A087ACS2"/>
<dbReference type="eggNOG" id="ENOG5031S3T">
    <property type="taxonomic scope" value="Bacteria"/>
</dbReference>
<dbReference type="OrthoDB" id="3233619at2"/>
<accession>A0A087ACS2</accession>
<dbReference type="EMBL" id="JGYS01000001">
    <property type="protein sequence ID" value="KFI56572.1"/>
    <property type="molecule type" value="Genomic_DNA"/>
</dbReference>
<name>A0A087ACS2_9BIFI</name>
<sequence>MAHCQHCDAVINDGFRLCRDCRRDYSRQLHELLGNMDELRRQTLRQTRIDAHGGSRTISSSPSLIDMSRQELFDHATAEISEMARTSDCYGVDWRHQLRMMIAKGRRTCQTLEAGRNYAKSILLNKRIAGRIERHGARPFVGVCPACGADIEAERWQTVTICECGQPIDLAKLSEATHKALDATYITRTPKGAAEFIRDQTGIRVDRNAVTTWIKRGRLQAERLEDGYWRIPVGSLLRLAERKAKRQ</sequence>
<dbReference type="STRING" id="1437609.BCAL_0167"/>
<organism evidence="1 2">
    <name type="scientific">Bifidobacterium callitrichos DSM 23973</name>
    <dbReference type="NCBI Taxonomy" id="1437609"/>
    <lineage>
        <taxon>Bacteria</taxon>
        <taxon>Bacillati</taxon>
        <taxon>Actinomycetota</taxon>
        <taxon>Actinomycetes</taxon>
        <taxon>Bifidobacteriales</taxon>
        <taxon>Bifidobacteriaceae</taxon>
        <taxon>Bifidobacterium</taxon>
    </lineage>
</organism>
<protein>
    <submittedName>
        <fullName evidence="1">PhnA protein</fullName>
    </submittedName>
</protein>